<proteinExistence type="predicted"/>
<evidence type="ECO:0000313" key="6">
    <source>
        <dbReference type="Proteomes" id="UP000324091"/>
    </source>
</evidence>
<sequence length="337" mass="38134">MTLCTIILGIHSPGFDLHRQRLLDVFISRRGRLLGHHWPASMLLQQQEDAEKRKLNLAELDTQEQLTPALPRRQHKMDADRDLNIFLIQPMSSLDSSAGLSVVEQPNTYRMTVFALDFGPDATKDPCLKVRCPAHRVCISHDVQTAICTNRKQPAHSVKPRKGSTGHKHRLEASAHGKCRLCSALQSSPVCGSDGHTYSSKLEETCQEEDKMVSRAFHVDVDVPPGQILGQIRNRVSRKDSFLFSRHIRKMVQERLEEVGGVGLTFLIPQIEHLPDVLNKEGLVMDWCHSPFRGRVESIGAEDDHFLLDRHKGIPQVMKCKHLKWVLAIRLALNNDL</sequence>
<dbReference type="CDD" id="cd00104">
    <property type="entry name" value="KAZAL_FS"/>
    <property type="match status" value="1"/>
</dbReference>
<dbReference type="Gene3D" id="3.30.60.30">
    <property type="match status" value="1"/>
</dbReference>
<dbReference type="PANTHER" id="PTHR13866:SF30">
    <property type="match status" value="1"/>
</dbReference>
<dbReference type="GO" id="GO:0005615">
    <property type="term" value="C:extracellular space"/>
    <property type="evidence" value="ECO:0007669"/>
    <property type="project" value="TreeGrafter"/>
</dbReference>
<keyword evidence="3" id="KW-0325">Glycoprotein</keyword>
<reference evidence="5 6" key="1">
    <citation type="submission" date="2019-04" db="EMBL/GenBank/DDBJ databases">
        <title>Chromosome genome assembly for Takifugu flavidus.</title>
        <authorList>
            <person name="Xiao S."/>
        </authorList>
    </citation>
    <scope>NUCLEOTIDE SEQUENCE [LARGE SCALE GENOMIC DNA]</scope>
    <source>
        <strain evidence="5">HTHZ2018</strain>
        <tissue evidence="5">Muscle</tissue>
    </source>
</reference>
<keyword evidence="6" id="KW-1185">Reference proteome</keyword>
<dbReference type="SUPFAM" id="SSF100895">
    <property type="entry name" value="Kazal-type serine protease inhibitors"/>
    <property type="match status" value="1"/>
</dbReference>
<dbReference type="InterPro" id="IPR036058">
    <property type="entry name" value="Kazal_dom_sf"/>
</dbReference>
<evidence type="ECO:0000256" key="3">
    <source>
        <dbReference type="ARBA" id="ARBA00023180"/>
    </source>
</evidence>
<name>A0A5C6MK19_9TELE</name>
<gene>
    <name evidence="5" type="ORF">D4764_09G0006030</name>
</gene>
<dbReference type="GO" id="GO:0005518">
    <property type="term" value="F:collagen binding"/>
    <property type="evidence" value="ECO:0007669"/>
    <property type="project" value="TreeGrafter"/>
</dbReference>
<dbReference type="AlphaFoldDB" id="A0A5C6MK19"/>
<dbReference type="InterPro" id="IPR002350">
    <property type="entry name" value="Kazal_dom"/>
</dbReference>
<dbReference type="EMBL" id="RHFK02000022">
    <property type="protein sequence ID" value="TWW55554.1"/>
    <property type="molecule type" value="Genomic_DNA"/>
</dbReference>
<protein>
    <submittedName>
        <fullName evidence="5">Testican-1 Protein SPOCK</fullName>
    </submittedName>
</protein>
<comment type="caution">
    <text evidence="5">The sequence shown here is derived from an EMBL/GenBank/DDBJ whole genome shotgun (WGS) entry which is preliminary data.</text>
</comment>
<dbReference type="Pfam" id="PF07648">
    <property type="entry name" value="Kazal_2"/>
    <property type="match status" value="1"/>
</dbReference>
<dbReference type="GO" id="GO:0005509">
    <property type="term" value="F:calcium ion binding"/>
    <property type="evidence" value="ECO:0007669"/>
    <property type="project" value="TreeGrafter"/>
</dbReference>
<evidence type="ECO:0000313" key="5">
    <source>
        <dbReference type="EMBL" id="TWW55554.1"/>
    </source>
</evidence>
<dbReference type="PANTHER" id="PTHR13866">
    <property type="entry name" value="SPARC OSTEONECTIN"/>
    <property type="match status" value="1"/>
</dbReference>
<dbReference type="Proteomes" id="UP000324091">
    <property type="component" value="Chromosome 9"/>
</dbReference>
<organism evidence="5 6">
    <name type="scientific">Takifugu flavidus</name>
    <name type="common">sansaifugu</name>
    <dbReference type="NCBI Taxonomy" id="433684"/>
    <lineage>
        <taxon>Eukaryota</taxon>
        <taxon>Metazoa</taxon>
        <taxon>Chordata</taxon>
        <taxon>Craniata</taxon>
        <taxon>Vertebrata</taxon>
        <taxon>Euteleostomi</taxon>
        <taxon>Actinopterygii</taxon>
        <taxon>Neopterygii</taxon>
        <taxon>Teleostei</taxon>
        <taxon>Neoteleostei</taxon>
        <taxon>Acanthomorphata</taxon>
        <taxon>Eupercaria</taxon>
        <taxon>Tetraodontiformes</taxon>
        <taxon>Tetradontoidea</taxon>
        <taxon>Tetraodontidae</taxon>
        <taxon>Takifugu</taxon>
    </lineage>
</organism>
<keyword evidence="1" id="KW-0732">Signal</keyword>
<evidence type="ECO:0000256" key="2">
    <source>
        <dbReference type="ARBA" id="ARBA00023157"/>
    </source>
</evidence>
<evidence type="ECO:0000256" key="1">
    <source>
        <dbReference type="ARBA" id="ARBA00022729"/>
    </source>
</evidence>
<keyword evidence="2" id="KW-1015">Disulfide bond</keyword>
<dbReference type="GO" id="GO:0050840">
    <property type="term" value="F:extracellular matrix binding"/>
    <property type="evidence" value="ECO:0007669"/>
    <property type="project" value="TreeGrafter"/>
</dbReference>
<accession>A0A5C6MK19</accession>
<feature type="domain" description="Kazal-like" evidence="4">
    <location>
        <begin position="179"/>
        <end position="201"/>
    </location>
</feature>
<evidence type="ECO:0000259" key="4">
    <source>
        <dbReference type="Pfam" id="PF07648"/>
    </source>
</evidence>